<feature type="compositionally biased region" description="Polar residues" evidence="1">
    <location>
        <begin position="135"/>
        <end position="151"/>
    </location>
</feature>
<keyword evidence="3" id="KW-1185">Reference proteome</keyword>
<dbReference type="AlphaFoldDB" id="A0A0C9W7R1"/>
<evidence type="ECO:0000256" key="1">
    <source>
        <dbReference type="SAM" id="MobiDB-lite"/>
    </source>
</evidence>
<name>A0A0C9W7R1_9AGAM</name>
<dbReference type="HOGENOM" id="CLU_1555458_0_0_1"/>
<gene>
    <name evidence="2" type="ORF">HYDPIDRAFT_41153</name>
</gene>
<reference evidence="2 3" key="1">
    <citation type="submission" date="2014-04" db="EMBL/GenBank/DDBJ databases">
        <title>Evolutionary Origins and Diversification of the Mycorrhizal Mutualists.</title>
        <authorList>
            <consortium name="DOE Joint Genome Institute"/>
            <consortium name="Mycorrhizal Genomics Consortium"/>
            <person name="Kohler A."/>
            <person name="Kuo A."/>
            <person name="Nagy L.G."/>
            <person name="Floudas D."/>
            <person name="Copeland A."/>
            <person name="Barry K.W."/>
            <person name="Cichocki N."/>
            <person name="Veneault-Fourrey C."/>
            <person name="LaButti K."/>
            <person name="Lindquist E.A."/>
            <person name="Lipzen A."/>
            <person name="Lundell T."/>
            <person name="Morin E."/>
            <person name="Murat C."/>
            <person name="Riley R."/>
            <person name="Ohm R."/>
            <person name="Sun H."/>
            <person name="Tunlid A."/>
            <person name="Henrissat B."/>
            <person name="Grigoriev I.V."/>
            <person name="Hibbett D.S."/>
            <person name="Martin F."/>
        </authorList>
    </citation>
    <scope>NUCLEOTIDE SEQUENCE [LARGE SCALE GENOMIC DNA]</scope>
    <source>
        <strain evidence="2 3">MD-312</strain>
    </source>
</reference>
<feature type="region of interest" description="Disordered" evidence="1">
    <location>
        <begin position="122"/>
        <end position="172"/>
    </location>
</feature>
<proteinExistence type="predicted"/>
<protein>
    <submittedName>
        <fullName evidence="2">Unplaced genomic scaffold scaffold_17, whole genome shotgun sequence</fullName>
    </submittedName>
</protein>
<dbReference type="Proteomes" id="UP000053820">
    <property type="component" value="Unassembled WGS sequence"/>
</dbReference>
<organism evidence="2 3">
    <name type="scientific">Hydnomerulius pinastri MD-312</name>
    <dbReference type="NCBI Taxonomy" id="994086"/>
    <lineage>
        <taxon>Eukaryota</taxon>
        <taxon>Fungi</taxon>
        <taxon>Dikarya</taxon>
        <taxon>Basidiomycota</taxon>
        <taxon>Agaricomycotina</taxon>
        <taxon>Agaricomycetes</taxon>
        <taxon>Agaricomycetidae</taxon>
        <taxon>Boletales</taxon>
        <taxon>Boletales incertae sedis</taxon>
        <taxon>Leucogyrophana</taxon>
    </lineage>
</organism>
<evidence type="ECO:0000313" key="3">
    <source>
        <dbReference type="Proteomes" id="UP000053820"/>
    </source>
</evidence>
<dbReference type="EMBL" id="KN839851">
    <property type="protein sequence ID" value="KIJ63308.1"/>
    <property type="molecule type" value="Genomic_DNA"/>
</dbReference>
<evidence type="ECO:0000313" key="2">
    <source>
        <dbReference type="EMBL" id="KIJ63308.1"/>
    </source>
</evidence>
<accession>A0A0C9W7R1</accession>
<sequence>MPLRPDYGSDDRMDYILKRVHHAARVPPSPRCLIADSPLRFSQPNPRWDSLIAILAGLYIPALSVGFEESLGAQKLADVALATLVESQGFDKVAGAAATCFRVVNGGLKVERVRGIGFLTSELLGDPPNDPEPTHTATTSTDVSQTGQTTGYRVPSEPLRFTRPPEPVDSKR</sequence>